<dbReference type="AlphaFoldDB" id="A0A0B2P2T4"/>
<dbReference type="Gene3D" id="3.40.50.720">
    <property type="entry name" value="NAD(P)-binding Rossmann-like Domain"/>
    <property type="match status" value="1"/>
</dbReference>
<accession>A0A0B2P2T4</accession>
<dbReference type="EMBL" id="KN669767">
    <property type="protein sequence ID" value="KHN03636.1"/>
    <property type="molecule type" value="Genomic_DNA"/>
</dbReference>
<name>A0A0B2P2T4_GLYSO</name>
<protein>
    <submittedName>
        <fullName evidence="1">Putative dihydrodipicolinate reductase 3, chloroplastic</fullName>
        <ecNumber evidence="1">1.17.1.8</ecNumber>
    </submittedName>
</protein>
<proteinExistence type="predicted"/>
<evidence type="ECO:0000313" key="1">
    <source>
        <dbReference type="EMBL" id="KHN03636.1"/>
    </source>
</evidence>
<sequence>MEHCLCVSKFSKCLVIGKRNMVTKLHHSLIFVVEGFTLMEWDKSHFGACWCSGNAYILMHVVINGATKEIGKVAVVAVTKACRIEVAGTVDTCHIGENIRKICGTEELLQIPIINDLTMILGSISQGVLVAPNLSIGSILLQQLAILASFHYNNIEIVESRANANGSKWGGYMMRAARVYKENDAPEQIRKNHGCCHMAQESLAILLP</sequence>
<reference evidence="1" key="1">
    <citation type="submission" date="2014-07" db="EMBL/GenBank/DDBJ databases">
        <title>Identification of a novel salt tolerance gene in wild soybean by whole-genome sequencing.</title>
        <authorList>
            <person name="Lam H.-M."/>
            <person name="Qi X."/>
            <person name="Li M.-W."/>
            <person name="Liu X."/>
            <person name="Xie M."/>
            <person name="Ni M."/>
            <person name="Xu X."/>
        </authorList>
    </citation>
    <scope>NUCLEOTIDE SEQUENCE [LARGE SCALE GENOMIC DNA]</scope>
    <source>
        <tissue evidence="1">Root</tissue>
    </source>
</reference>
<dbReference type="GO" id="GO:0009570">
    <property type="term" value="C:chloroplast stroma"/>
    <property type="evidence" value="ECO:0007669"/>
    <property type="project" value="TreeGrafter"/>
</dbReference>
<organism evidence="1">
    <name type="scientific">Glycine soja</name>
    <name type="common">Wild soybean</name>
    <dbReference type="NCBI Taxonomy" id="3848"/>
    <lineage>
        <taxon>Eukaryota</taxon>
        <taxon>Viridiplantae</taxon>
        <taxon>Streptophyta</taxon>
        <taxon>Embryophyta</taxon>
        <taxon>Tracheophyta</taxon>
        <taxon>Spermatophyta</taxon>
        <taxon>Magnoliopsida</taxon>
        <taxon>eudicotyledons</taxon>
        <taxon>Gunneridae</taxon>
        <taxon>Pentapetalae</taxon>
        <taxon>rosids</taxon>
        <taxon>fabids</taxon>
        <taxon>Fabales</taxon>
        <taxon>Fabaceae</taxon>
        <taxon>Papilionoideae</taxon>
        <taxon>50 kb inversion clade</taxon>
        <taxon>NPAAA clade</taxon>
        <taxon>indigoferoid/millettioid clade</taxon>
        <taxon>Phaseoleae</taxon>
        <taxon>Glycine</taxon>
        <taxon>Glycine subgen. Soja</taxon>
    </lineage>
</organism>
<dbReference type="PANTHER" id="PTHR20836">
    <property type="entry name" value="DIHYDRODIPICOLINATE REDUCTASE"/>
    <property type="match status" value="1"/>
</dbReference>
<dbReference type="GO" id="GO:0008839">
    <property type="term" value="F:4-hydroxy-tetrahydrodipicolinate reductase"/>
    <property type="evidence" value="ECO:0007669"/>
    <property type="project" value="UniProtKB-EC"/>
</dbReference>
<keyword evidence="1" id="KW-0560">Oxidoreductase</keyword>
<dbReference type="Proteomes" id="UP000053555">
    <property type="component" value="Unassembled WGS sequence"/>
</dbReference>
<gene>
    <name evidence="1" type="ORF">glysoja_031133</name>
</gene>
<dbReference type="InterPro" id="IPR023940">
    <property type="entry name" value="DHDPR_bac"/>
</dbReference>
<dbReference type="PANTHER" id="PTHR20836:SF6">
    <property type="entry name" value="DIHYDRODIPICOLINATE REDUCTASE-LIKE PROTEIN CRR1, CHLOROPLASTIC"/>
    <property type="match status" value="1"/>
</dbReference>
<dbReference type="GO" id="GO:0009089">
    <property type="term" value="P:lysine biosynthetic process via diaminopimelate"/>
    <property type="evidence" value="ECO:0007669"/>
    <property type="project" value="InterPro"/>
</dbReference>
<dbReference type="EC" id="1.17.1.8" evidence="1"/>